<dbReference type="Proteomes" id="UP000278632">
    <property type="component" value="Unassembled WGS sequence"/>
</dbReference>
<dbReference type="AlphaFoldDB" id="A0A3N0BJZ7"/>
<feature type="domain" description="AMP-dependent synthetase/ligase" evidence="3">
    <location>
        <begin position="33"/>
        <end position="397"/>
    </location>
</feature>
<dbReference type="InterPro" id="IPR025110">
    <property type="entry name" value="AMP-bd_C"/>
</dbReference>
<name>A0A3N0BJZ7_9ACTN</name>
<dbReference type="SUPFAM" id="SSF56801">
    <property type="entry name" value="Acetyl-CoA synthetase-like"/>
    <property type="match status" value="1"/>
</dbReference>
<dbReference type="GO" id="GO:0031956">
    <property type="term" value="F:medium-chain fatty acid-CoA ligase activity"/>
    <property type="evidence" value="ECO:0007669"/>
    <property type="project" value="TreeGrafter"/>
</dbReference>
<dbReference type="PANTHER" id="PTHR43201:SF5">
    <property type="entry name" value="MEDIUM-CHAIN ACYL-COA LIGASE ACSF2, MITOCHONDRIAL"/>
    <property type="match status" value="1"/>
</dbReference>
<dbReference type="PANTHER" id="PTHR43201">
    <property type="entry name" value="ACYL-COA SYNTHETASE"/>
    <property type="match status" value="1"/>
</dbReference>
<dbReference type="Pfam" id="PF00501">
    <property type="entry name" value="AMP-binding"/>
    <property type="match status" value="1"/>
</dbReference>
<dbReference type="GO" id="GO:0006631">
    <property type="term" value="P:fatty acid metabolic process"/>
    <property type="evidence" value="ECO:0007669"/>
    <property type="project" value="TreeGrafter"/>
</dbReference>
<dbReference type="Pfam" id="PF13193">
    <property type="entry name" value="AMP-binding_C"/>
    <property type="match status" value="1"/>
</dbReference>
<dbReference type="NCBIfam" id="NF004758">
    <property type="entry name" value="PRK06087.1"/>
    <property type="match status" value="1"/>
</dbReference>
<accession>A0A3N0BJZ7</accession>
<dbReference type="InterPro" id="IPR042099">
    <property type="entry name" value="ANL_N_sf"/>
</dbReference>
<dbReference type="Gene3D" id="3.40.50.12780">
    <property type="entry name" value="N-terminal domain of ligase-like"/>
    <property type="match status" value="1"/>
</dbReference>
<evidence type="ECO:0000259" key="3">
    <source>
        <dbReference type="Pfam" id="PF00501"/>
    </source>
</evidence>
<evidence type="ECO:0000313" key="5">
    <source>
        <dbReference type="EMBL" id="RNL48335.1"/>
    </source>
</evidence>
<evidence type="ECO:0000256" key="2">
    <source>
        <dbReference type="ARBA" id="ARBA00022598"/>
    </source>
</evidence>
<dbReference type="InterPro" id="IPR000873">
    <property type="entry name" value="AMP-dep_synth/lig_dom"/>
</dbReference>
<comment type="similarity">
    <text evidence="1">Belongs to the ATP-dependent AMP-binding enzyme family.</text>
</comment>
<feature type="domain" description="AMP-binding enzyme C-terminal" evidence="4">
    <location>
        <begin position="448"/>
        <end position="524"/>
    </location>
</feature>
<evidence type="ECO:0000256" key="1">
    <source>
        <dbReference type="ARBA" id="ARBA00006432"/>
    </source>
</evidence>
<keyword evidence="2 5" id="KW-0436">Ligase</keyword>
<evidence type="ECO:0000259" key="4">
    <source>
        <dbReference type="Pfam" id="PF13193"/>
    </source>
</evidence>
<dbReference type="RefSeq" id="WP_123191260.1">
    <property type="nucleotide sequence ID" value="NZ_QICD01000002.1"/>
</dbReference>
<comment type="caution">
    <text evidence="5">The sequence shown here is derived from an EMBL/GenBank/DDBJ whole genome shotgun (WGS) entry which is preliminary data.</text>
</comment>
<protein>
    <submittedName>
        <fullName evidence="5">Cyclohexanecarboxylate-CoA ligase</fullName>
    </submittedName>
</protein>
<dbReference type="OrthoDB" id="9803968at2"/>
<evidence type="ECO:0000313" key="6">
    <source>
        <dbReference type="Proteomes" id="UP000278632"/>
    </source>
</evidence>
<dbReference type="EMBL" id="QICD01000002">
    <property type="protein sequence ID" value="RNL48335.1"/>
    <property type="molecule type" value="Genomic_DNA"/>
</dbReference>
<dbReference type="Gene3D" id="3.30.300.30">
    <property type="match status" value="1"/>
</dbReference>
<reference evidence="6" key="1">
    <citation type="submission" date="2018-05" db="EMBL/GenBank/DDBJ databases">
        <title>Genome Sequencing of selected type strains of the family Eggerthellaceae.</title>
        <authorList>
            <person name="Danylec N."/>
            <person name="Stoll D.A."/>
            <person name="Doetsch A."/>
            <person name="Huch M."/>
        </authorList>
    </citation>
    <scope>NUCLEOTIDE SEQUENCE [LARGE SCALE GENOMIC DNA]</scope>
    <source>
        <strain evidence="6">DSM 16106</strain>
    </source>
</reference>
<proteinExistence type="inferred from homology"/>
<dbReference type="InterPro" id="IPR045851">
    <property type="entry name" value="AMP-bd_C_sf"/>
</dbReference>
<keyword evidence="6" id="KW-1185">Reference proteome</keyword>
<sequence length="544" mass="60386">MITEARINENRKSRYYREGLWTEKTILDVWEAQAAACWSDTYVTDSKGSSFTYGEVDESASKLAFWLIDQGIEPGDVVSFQMPTWAEFCIVYVACLKAGAVMHPLSIDRRRRSVVQNMNQVASRAYIGPTLFESTDFESLALDARHEVPSLRSLLFVDRLAPAQRGTALSAVLQDVRQTPSRPDVSSDDVACILSTSGSTGKPKAAMLTHNNILFSETSFISGAGRAKQDVMYMPSPLNHATGFFHGLLSPMILGGRAVLQERFDVKEAVDLVNEERCTWSMGATPFIFDLLNELDRTGKKLESLELFLCGGAPVPGSLVQRAWRHGVLLCEVYGSTESCPHVYVPPADCLAWNGSWSGIPYPGIEVRVVDEHRNEVPRGTQGEEASRGPHQFVGYLGDPERTDKALDDEGWFYSGDLCYQDEQGRIRINGRKKEIIIRGGENISAVEVDHLVDGCPGIGDHAAIGMPDERLGEVVCLFAVPENGRCATLAKVQDYMRAQEAHEHLLPVRLEFMDEIPHTATGKTRRFLLVEELKRRTEGEVRG</sequence>
<organism evidence="5 6">
    <name type="scientific">Paraeggerthella hongkongensis</name>
    <dbReference type="NCBI Taxonomy" id="230658"/>
    <lineage>
        <taxon>Bacteria</taxon>
        <taxon>Bacillati</taxon>
        <taxon>Actinomycetota</taxon>
        <taxon>Coriobacteriia</taxon>
        <taxon>Eggerthellales</taxon>
        <taxon>Eggerthellaceae</taxon>
        <taxon>Paraeggerthella</taxon>
    </lineage>
</organism>
<gene>
    <name evidence="5" type="ORF">DMP08_01580</name>
</gene>